<dbReference type="RefSeq" id="WP_013191560.1">
    <property type="nucleotide sequence ID" value="NC_014248.1"/>
</dbReference>
<dbReference type="InterPro" id="IPR021518">
    <property type="entry name" value="DUF3181"/>
</dbReference>
<dbReference type="eggNOG" id="ENOG5032S4S">
    <property type="taxonomic scope" value="Bacteria"/>
</dbReference>
<dbReference type="Pfam" id="PF11378">
    <property type="entry name" value="DUF3181"/>
    <property type="match status" value="1"/>
</dbReference>
<accession>D7DZR2</accession>
<dbReference type="STRING" id="551115.Aazo_2668"/>
<dbReference type="KEGG" id="naz:Aazo_2668"/>
<evidence type="ECO:0000313" key="1">
    <source>
        <dbReference type="EMBL" id="ADI64544.1"/>
    </source>
</evidence>
<proteinExistence type="predicted"/>
<gene>
    <name evidence="1" type="ordered locus">Aazo_2668</name>
</gene>
<dbReference type="AlphaFoldDB" id="D7DZR2"/>
<name>D7DZR2_NOSA0</name>
<evidence type="ECO:0000313" key="2">
    <source>
        <dbReference type="Proteomes" id="UP000001511"/>
    </source>
</evidence>
<dbReference type="OrthoDB" id="465245at2"/>
<reference evidence="1 2" key="1">
    <citation type="journal article" date="2010" name="PLoS ONE">
        <title>Genome erosion in a nitrogen-fixing vertically transmitted endosymbiotic multicellular cyanobacterium.</title>
        <authorList>
            <person name="Ran L."/>
            <person name="Larsson J."/>
            <person name="Vigil-Stenman T."/>
            <person name="Nylander J.A."/>
            <person name="Ininbergs K."/>
            <person name="Zheng W.W."/>
            <person name="Lapidus A."/>
            <person name="Lowry S."/>
            <person name="Haselkorn R."/>
            <person name="Bergman B."/>
        </authorList>
    </citation>
    <scope>NUCLEOTIDE SEQUENCE [LARGE SCALE GENOMIC DNA]</scope>
    <source>
        <strain evidence="1 2">0708</strain>
    </source>
</reference>
<dbReference type="HOGENOM" id="CLU_162926_0_0_3"/>
<dbReference type="EMBL" id="CP002059">
    <property type="protein sequence ID" value="ADI64544.1"/>
    <property type="molecule type" value="Genomic_DNA"/>
</dbReference>
<keyword evidence="2" id="KW-1185">Reference proteome</keyword>
<evidence type="ECO:0008006" key="3">
    <source>
        <dbReference type="Google" id="ProtNLM"/>
    </source>
</evidence>
<organism evidence="1 2">
    <name type="scientific">Nostoc azollae (strain 0708)</name>
    <name type="common">Anabaena azollae (strain 0708)</name>
    <dbReference type="NCBI Taxonomy" id="551115"/>
    <lineage>
        <taxon>Bacteria</taxon>
        <taxon>Bacillati</taxon>
        <taxon>Cyanobacteriota</taxon>
        <taxon>Cyanophyceae</taxon>
        <taxon>Nostocales</taxon>
        <taxon>Nostocaceae</taxon>
        <taxon>Trichormus</taxon>
    </lineage>
</organism>
<sequence>MAKTNTTELLEALAAEIGENIYIDIAKWHLYLADAKLHNVVAEKLYPLITDRKVNENRVIQILESIPVKIGGGRKELALIDLLPLQCQVNLVDILEKYQR</sequence>
<protein>
    <recommendedName>
        <fullName evidence="3">Thylakoid-associated protein</fullName>
    </recommendedName>
</protein>
<dbReference type="Proteomes" id="UP000001511">
    <property type="component" value="Chromosome"/>
</dbReference>